<organism evidence="4">
    <name type="scientific">Capitella teleta</name>
    <name type="common">Polychaete worm</name>
    <dbReference type="NCBI Taxonomy" id="283909"/>
    <lineage>
        <taxon>Eukaryota</taxon>
        <taxon>Metazoa</taxon>
        <taxon>Spiralia</taxon>
        <taxon>Lophotrochozoa</taxon>
        <taxon>Annelida</taxon>
        <taxon>Polychaeta</taxon>
        <taxon>Sedentaria</taxon>
        <taxon>Scolecida</taxon>
        <taxon>Capitellidae</taxon>
        <taxon>Capitella</taxon>
    </lineage>
</organism>
<dbReference type="PROSITE" id="PS50082">
    <property type="entry name" value="WD_REPEATS_2"/>
    <property type="match status" value="1"/>
</dbReference>
<dbReference type="EMBL" id="AMQN01003346">
    <property type="status" value="NOT_ANNOTATED_CDS"/>
    <property type="molecule type" value="Genomic_DNA"/>
</dbReference>
<reference evidence="5" key="3">
    <citation type="submission" date="2015-06" db="UniProtKB">
        <authorList>
            <consortium name="EnsemblMetazoa"/>
        </authorList>
    </citation>
    <scope>IDENTIFICATION</scope>
</reference>
<dbReference type="STRING" id="283909.R7TD76"/>
<dbReference type="InterPro" id="IPR036322">
    <property type="entry name" value="WD40_repeat_dom_sf"/>
</dbReference>
<dbReference type="Proteomes" id="UP000014760">
    <property type="component" value="Unassembled WGS sequence"/>
</dbReference>
<dbReference type="Gene3D" id="2.130.10.10">
    <property type="entry name" value="YVTN repeat-like/Quinoprotein amine dehydrogenase"/>
    <property type="match status" value="2"/>
</dbReference>
<dbReference type="OrthoDB" id="7668193at2759"/>
<accession>R7TD76</accession>
<evidence type="ECO:0000256" key="1">
    <source>
        <dbReference type="ARBA" id="ARBA00022574"/>
    </source>
</evidence>
<evidence type="ECO:0000256" key="3">
    <source>
        <dbReference type="PROSITE-ProRule" id="PRU00221"/>
    </source>
</evidence>
<dbReference type="HOGENOM" id="CLU_041940_2_1_1"/>
<evidence type="ECO:0000313" key="5">
    <source>
        <dbReference type="EnsemblMetazoa" id="CapteP149872"/>
    </source>
</evidence>
<keyword evidence="1 3" id="KW-0853">WD repeat</keyword>
<dbReference type="InterPro" id="IPR001680">
    <property type="entry name" value="WD40_rpt"/>
</dbReference>
<protein>
    <submittedName>
        <fullName evidence="4 5">Uncharacterized protein</fullName>
    </submittedName>
</protein>
<evidence type="ECO:0000313" key="4">
    <source>
        <dbReference type="EMBL" id="ELT89021.1"/>
    </source>
</evidence>
<keyword evidence="6" id="KW-1185">Reference proteome</keyword>
<dbReference type="InterPro" id="IPR015943">
    <property type="entry name" value="WD40/YVTN_repeat-like_dom_sf"/>
</dbReference>
<feature type="repeat" description="WD" evidence="3">
    <location>
        <begin position="279"/>
        <end position="313"/>
    </location>
</feature>
<dbReference type="PROSITE" id="PS50294">
    <property type="entry name" value="WD_REPEATS_REGION"/>
    <property type="match status" value="1"/>
</dbReference>
<dbReference type="Pfam" id="PF00400">
    <property type="entry name" value="WD40"/>
    <property type="match status" value="4"/>
</dbReference>
<dbReference type="FunCoup" id="R7TD76">
    <property type="interactions" value="1070"/>
</dbReference>
<dbReference type="EnsemblMetazoa" id="CapteT149872">
    <property type="protein sequence ID" value="CapteP149872"/>
    <property type="gene ID" value="CapteG149872"/>
</dbReference>
<name>R7TD76_CAPTE</name>
<dbReference type="OMA" id="YQRQSMQ"/>
<sequence length="313" mass="34136">MSRPSPGPDFTLRGNDGAVTCLTFDGDVLFSGTQSGTLYAWCLRSRRPMWTVESHAKLSVLMIAPLSVQRILSQGRDGLVHVWQLRDGQPPIKTASFKSDHHGFCAACVVTFNGKESVIIPTDNRSEITLKDIASAKTAVTLSPRNKDPKGYGMVMSLRNFTQNNRQLLLVGYEDGRVVLWDLLSQSELSSLSISEESVMCVDYSSRINRGVAASVGADIHLFSLSGDLQLLNMKIVEVTNPGFQSAVIRDDAKLVATGGWDGRVRLFSAKTLKPLAVLCGHTEGIQCTAFSPDHTLATGSKDKTISLWSIYK</sequence>
<dbReference type="AlphaFoldDB" id="R7TD76"/>
<evidence type="ECO:0000313" key="6">
    <source>
        <dbReference type="Proteomes" id="UP000014760"/>
    </source>
</evidence>
<gene>
    <name evidence="4" type="ORF">CAPTEDRAFT_149872</name>
</gene>
<reference evidence="6" key="1">
    <citation type="submission" date="2012-12" db="EMBL/GenBank/DDBJ databases">
        <authorList>
            <person name="Hellsten U."/>
            <person name="Grimwood J."/>
            <person name="Chapman J.A."/>
            <person name="Shapiro H."/>
            <person name="Aerts A."/>
            <person name="Otillar R.P."/>
            <person name="Terry A.Y."/>
            <person name="Boore J.L."/>
            <person name="Simakov O."/>
            <person name="Marletaz F."/>
            <person name="Cho S.-J."/>
            <person name="Edsinger-Gonzales E."/>
            <person name="Havlak P."/>
            <person name="Kuo D.-H."/>
            <person name="Larsson T."/>
            <person name="Lv J."/>
            <person name="Arendt D."/>
            <person name="Savage R."/>
            <person name="Osoegawa K."/>
            <person name="de Jong P."/>
            <person name="Lindberg D.R."/>
            <person name="Seaver E.C."/>
            <person name="Weisblat D.A."/>
            <person name="Putnam N.H."/>
            <person name="Grigoriev I.V."/>
            <person name="Rokhsar D.S."/>
        </authorList>
    </citation>
    <scope>NUCLEOTIDE SEQUENCE</scope>
    <source>
        <strain evidence="6">I ESC-2004</strain>
    </source>
</reference>
<dbReference type="PANTHER" id="PTHR19854">
    <property type="entry name" value="TRANSDUCIN BETA-LIKE 3"/>
    <property type="match status" value="1"/>
</dbReference>
<dbReference type="EMBL" id="KB311578">
    <property type="protein sequence ID" value="ELT89021.1"/>
    <property type="molecule type" value="Genomic_DNA"/>
</dbReference>
<evidence type="ECO:0000256" key="2">
    <source>
        <dbReference type="ARBA" id="ARBA00022737"/>
    </source>
</evidence>
<reference evidence="4 6" key="2">
    <citation type="journal article" date="2013" name="Nature">
        <title>Insights into bilaterian evolution from three spiralian genomes.</title>
        <authorList>
            <person name="Simakov O."/>
            <person name="Marletaz F."/>
            <person name="Cho S.J."/>
            <person name="Edsinger-Gonzales E."/>
            <person name="Havlak P."/>
            <person name="Hellsten U."/>
            <person name="Kuo D.H."/>
            <person name="Larsson T."/>
            <person name="Lv J."/>
            <person name="Arendt D."/>
            <person name="Savage R."/>
            <person name="Osoegawa K."/>
            <person name="de Jong P."/>
            <person name="Grimwood J."/>
            <person name="Chapman J.A."/>
            <person name="Shapiro H."/>
            <person name="Aerts A."/>
            <person name="Otillar R.P."/>
            <person name="Terry A.Y."/>
            <person name="Boore J.L."/>
            <person name="Grigoriev I.V."/>
            <person name="Lindberg D.R."/>
            <person name="Seaver E.C."/>
            <person name="Weisblat D.A."/>
            <person name="Putnam N.H."/>
            <person name="Rokhsar D.S."/>
        </authorList>
    </citation>
    <scope>NUCLEOTIDE SEQUENCE</scope>
    <source>
        <strain evidence="4 6">I ESC-2004</strain>
    </source>
</reference>
<proteinExistence type="predicted"/>
<dbReference type="PANTHER" id="PTHR19854:SF1">
    <property type="entry name" value="GUANINE NUCLEOTIDE-BINDING PROTEIN SUBUNIT BETA-LIKE PROTEIN 1"/>
    <property type="match status" value="1"/>
</dbReference>
<keyword evidence="2" id="KW-0677">Repeat</keyword>
<dbReference type="SUPFAM" id="SSF50978">
    <property type="entry name" value="WD40 repeat-like"/>
    <property type="match status" value="1"/>
</dbReference>
<dbReference type="SMART" id="SM00320">
    <property type="entry name" value="WD40"/>
    <property type="match status" value="6"/>
</dbReference>